<evidence type="ECO:0000313" key="2">
    <source>
        <dbReference type="Proteomes" id="UP001054945"/>
    </source>
</evidence>
<organism evidence="1 2">
    <name type="scientific">Caerostris extrusa</name>
    <name type="common">Bark spider</name>
    <name type="synonym">Caerostris bankana</name>
    <dbReference type="NCBI Taxonomy" id="172846"/>
    <lineage>
        <taxon>Eukaryota</taxon>
        <taxon>Metazoa</taxon>
        <taxon>Ecdysozoa</taxon>
        <taxon>Arthropoda</taxon>
        <taxon>Chelicerata</taxon>
        <taxon>Arachnida</taxon>
        <taxon>Araneae</taxon>
        <taxon>Araneomorphae</taxon>
        <taxon>Entelegynae</taxon>
        <taxon>Araneoidea</taxon>
        <taxon>Araneidae</taxon>
        <taxon>Caerostris</taxon>
    </lineage>
</organism>
<comment type="caution">
    <text evidence="1">The sequence shown here is derived from an EMBL/GenBank/DDBJ whole genome shotgun (WGS) entry which is preliminary data.</text>
</comment>
<sequence length="102" mass="11728">MDISICNQNFKVYQKAPHSFKAGKLSKHHTDRHSISVNQALLIDEPFFPLKRDAIGLVNASAERSGWKCFNSFQVNELSLLSLDNLELQTIAMPRWKFRPLK</sequence>
<dbReference type="AlphaFoldDB" id="A0AAV4XCY6"/>
<dbReference type="Proteomes" id="UP001054945">
    <property type="component" value="Unassembled WGS sequence"/>
</dbReference>
<name>A0AAV4XCY6_CAEEX</name>
<accession>A0AAV4XCY6</accession>
<proteinExistence type="predicted"/>
<keyword evidence="2" id="KW-1185">Reference proteome</keyword>
<gene>
    <name evidence="1" type="ORF">CEXT_387851</name>
</gene>
<protein>
    <submittedName>
        <fullName evidence="1">Uncharacterized protein</fullName>
    </submittedName>
</protein>
<dbReference type="EMBL" id="BPLR01017542">
    <property type="protein sequence ID" value="GIY92492.1"/>
    <property type="molecule type" value="Genomic_DNA"/>
</dbReference>
<evidence type="ECO:0000313" key="1">
    <source>
        <dbReference type="EMBL" id="GIY92492.1"/>
    </source>
</evidence>
<reference evidence="1 2" key="1">
    <citation type="submission" date="2021-06" db="EMBL/GenBank/DDBJ databases">
        <title>Caerostris extrusa draft genome.</title>
        <authorList>
            <person name="Kono N."/>
            <person name="Arakawa K."/>
        </authorList>
    </citation>
    <scope>NUCLEOTIDE SEQUENCE [LARGE SCALE GENOMIC DNA]</scope>
</reference>